<dbReference type="PRINTS" id="PR00505">
    <property type="entry name" value="D12N6MTFRASE"/>
</dbReference>
<dbReference type="InterPro" id="IPR029063">
    <property type="entry name" value="SAM-dependent_MTases_sf"/>
</dbReference>
<organism evidence="7">
    <name type="scientific">marine sediment metagenome</name>
    <dbReference type="NCBI Taxonomy" id="412755"/>
    <lineage>
        <taxon>unclassified sequences</taxon>
        <taxon>metagenomes</taxon>
        <taxon>ecological metagenomes</taxon>
    </lineage>
</organism>
<comment type="catalytic activity">
    <reaction evidence="6">
        <text>a 2'-deoxyadenosine in DNA + S-adenosyl-L-methionine = an N(6)-methyl-2'-deoxyadenosine in DNA + S-adenosyl-L-homocysteine + H(+)</text>
        <dbReference type="Rhea" id="RHEA:15197"/>
        <dbReference type="Rhea" id="RHEA-COMP:12418"/>
        <dbReference type="Rhea" id="RHEA-COMP:12419"/>
        <dbReference type="ChEBI" id="CHEBI:15378"/>
        <dbReference type="ChEBI" id="CHEBI:57856"/>
        <dbReference type="ChEBI" id="CHEBI:59789"/>
        <dbReference type="ChEBI" id="CHEBI:90615"/>
        <dbReference type="ChEBI" id="CHEBI:90616"/>
        <dbReference type="EC" id="2.1.1.72"/>
    </reaction>
</comment>
<gene>
    <name evidence="7" type="ORF">LCGC14_2032870</name>
</gene>
<dbReference type="GO" id="GO:0032259">
    <property type="term" value="P:methylation"/>
    <property type="evidence" value="ECO:0007669"/>
    <property type="project" value="UniProtKB-KW"/>
</dbReference>
<dbReference type="GO" id="GO:1904047">
    <property type="term" value="F:S-adenosyl-L-methionine binding"/>
    <property type="evidence" value="ECO:0007669"/>
    <property type="project" value="TreeGrafter"/>
</dbReference>
<sequence length="188" mass="21451">MAQAARIDRPALRYTGGKWRLAAWVIKHLPPHRCYVEPFMGGASVMLCKARSKVEVLNDKSDLVVTFFRVLRDRGSELKQVLELTPFALTEYRACDPFEPGLDDLERARRFFARSWGGHTGISGSVRNRGWRRSADRDVAGDFTSAIAGLQALTERLRGVAIDRLDYTQVLERYDRPIPAFTWTRHTL</sequence>
<accession>A0A0F9EU29</accession>
<dbReference type="PANTHER" id="PTHR30481">
    <property type="entry name" value="DNA ADENINE METHYLASE"/>
    <property type="match status" value="1"/>
</dbReference>
<keyword evidence="3" id="KW-0489">Methyltransferase</keyword>
<name>A0A0F9EU29_9ZZZZ</name>
<comment type="similarity">
    <text evidence="1">Belongs to the N(4)/N(6)-methyltransferase family.</text>
</comment>
<dbReference type="GO" id="GO:0009007">
    <property type="term" value="F:site-specific DNA-methyltransferase (adenine-specific) activity"/>
    <property type="evidence" value="ECO:0007669"/>
    <property type="project" value="UniProtKB-EC"/>
</dbReference>
<keyword evidence="4" id="KW-0808">Transferase</keyword>
<dbReference type="GO" id="GO:0043565">
    <property type="term" value="F:sequence-specific DNA binding"/>
    <property type="evidence" value="ECO:0007669"/>
    <property type="project" value="TreeGrafter"/>
</dbReference>
<dbReference type="EMBL" id="LAZR01023693">
    <property type="protein sequence ID" value="KKL77638.1"/>
    <property type="molecule type" value="Genomic_DNA"/>
</dbReference>
<protein>
    <recommendedName>
        <fullName evidence="2">site-specific DNA-methyltransferase (adenine-specific)</fullName>
        <ecNumber evidence="2">2.1.1.72</ecNumber>
    </recommendedName>
</protein>
<reference evidence="7" key="1">
    <citation type="journal article" date="2015" name="Nature">
        <title>Complex archaea that bridge the gap between prokaryotes and eukaryotes.</title>
        <authorList>
            <person name="Spang A."/>
            <person name="Saw J.H."/>
            <person name="Jorgensen S.L."/>
            <person name="Zaremba-Niedzwiedzka K."/>
            <person name="Martijn J."/>
            <person name="Lind A.E."/>
            <person name="van Eijk R."/>
            <person name="Schleper C."/>
            <person name="Guy L."/>
            <person name="Ettema T.J."/>
        </authorList>
    </citation>
    <scope>NUCLEOTIDE SEQUENCE</scope>
</reference>
<proteinExistence type="inferred from homology"/>
<dbReference type="GO" id="GO:0009307">
    <property type="term" value="P:DNA restriction-modification system"/>
    <property type="evidence" value="ECO:0007669"/>
    <property type="project" value="InterPro"/>
</dbReference>
<dbReference type="AlphaFoldDB" id="A0A0F9EU29"/>
<dbReference type="Gene3D" id="3.40.50.150">
    <property type="entry name" value="Vaccinia Virus protein VP39"/>
    <property type="match status" value="1"/>
</dbReference>
<evidence type="ECO:0000256" key="1">
    <source>
        <dbReference type="ARBA" id="ARBA00006594"/>
    </source>
</evidence>
<keyword evidence="5" id="KW-0949">S-adenosyl-L-methionine</keyword>
<dbReference type="SUPFAM" id="SSF53335">
    <property type="entry name" value="S-adenosyl-L-methionine-dependent methyltransferases"/>
    <property type="match status" value="1"/>
</dbReference>
<evidence type="ECO:0000256" key="5">
    <source>
        <dbReference type="ARBA" id="ARBA00022691"/>
    </source>
</evidence>
<evidence type="ECO:0000256" key="4">
    <source>
        <dbReference type="ARBA" id="ARBA00022679"/>
    </source>
</evidence>
<evidence type="ECO:0000313" key="7">
    <source>
        <dbReference type="EMBL" id="KKL77638.1"/>
    </source>
</evidence>
<dbReference type="InterPro" id="IPR023095">
    <property type="entry name" value="Ade_MeTrfase_dom_2"/>
</dbReference>
<dbReference type="EC" id="2.1.1.72" evidence="2"/>
<comment type="caution">
    <text evidence="7">The sequence shown here is derived from an EMBL/GenBank/DDBJ whole genome shotgun (WGS) entry which is preliminary data.</text>
</comment>
<dbReference type="PANTHER" id="PTHR30481:SF4">
    <property type="entry name" value="SITE-SPECIFIC DNA-METHYLTRANSFERASE (ADENINE-SPECIFIC)"/>
    <property type="match status" value="1"/>
</dbReference>
<evidence type="ECO:0000256" key="6">
    <source>
        <dbReference type="ARBA" id="ARBA00047942"/>
    </source>
</evidence>
<dbReference type="InterPro" id="IPR012327">
    <property type="entry name" value="MeTrfase_D12"/>
</dbReference>
<dbReference type="Gene3D" id="1.10.1020.10">
    <property type="entry name" value="Adenine-specific Methyltransferase, Domain 2"/>
    <property type="match status" value="1"/>
</dbReference>
<dbReference type="Pfam" id="PF02086">
    <property type="entry name" value="MethyltransfD12"/>
    <property type="match status" value="1"/>
</dbReference>
<dbReference type="GO" id="GO:0006298">
    <property type="term" value="P:mismatch repair"/>
    <property type="evidence" value="ECO:0007669"/>
    <property type="project" value="TreeGrafter"/>
</dbReference>
<evidence type="ECO:0000256" key="2">
    <source>
        <dbReference type="ARBA" id="ARBA00011900"/>
    </source>
</evidence>
<evidence type="ECO:0000256" key="3">
    <source>
        <dbReference type="ARBA" id="ARBA00022603"/>
    </source>
</evidence>